<protein>
    <submittedName>
        <fullName evidence="1">Uncharacterized protein</fullName>
    </submittedName>
</protein>
<keyword evidence="2" id="KW-1185">Reference proteome</keyword>
<proteinExistence type="predicted"/>
<comment type="caution">
    <text evidence="1">The sequence shown here is derived from an EMBL/GenBank/DDBJ whole genome shotgun (WGS) entry which is preliminary data.</text>
</comment>
<dbReference type="RefSeq" id="WP_157904804.1">
    <property type="nucleotide sequence ID" value="NZ_JAAGNC010000216.1"/>
</dbReference>
<accession>A0ABX0CB91</accession>
<reference evidence="1 2" key="1">
    <citation type="submission" date="2020-01" db="EMBL/GenBank/DDBJ databases">
        <title>Insect and environment-associated Actinomycetes.</title>
        <authorList>
            <person name="Currrie C."/>
            <person name="Chevrette M."/>
            <person name="Carlson C."/>
            <person name="Stubbendieck R."/>
            <person name="Wendt-Pienkowski E."/>
        </authorList>
    </citation>
    <scope>NUCLEOTIDE SEQUENCE [LARGE SCALE GENOMIC DNA]</scope>
    <source>
        <strain evidence="1 2">SID8386</strain>
    </source>
</reference>
<dbReference type="Proteomes" id="UP000470404">
    <property type="component" value="Unassembled WGS sequence"/>
</dbReference>
<evidence type="ECO:0000313" key="2">
    <source>
        <dbReference type="Proteomes" id="UP000470404"/>
    </source>
</evidence>
<gene>
    <name evidence="1" type="ORF">G3I59_45620</name>
</gene>
<sequence>MRALHLLGHDLVQPVVALVRTGAPEDSLDALAAPVPVGCDTTASAARPEY</sequence>
<evidence type="ECO:0000313" key="1">
    <source>
        <dbReference type="EMBL" id="NEC62687.1"/>
    </source>
</evidence>
<name>A0ABX0CB91_9PSEU</name>
<dbReference type="EMBL" id="JAAGNC010000216">
    <property type="protein sequence ID" value="NEC62687.1"/>
    <property type="molecule type" value="Genomic_DNA"/>
</dbReference>
<organism evidence="1 2">
    <name type="scientific">Amycolatopsis rubida</name>
    <dbReference type="NCBI Taxonomy" id="112413"/>
    <lineage>
        <taxon>Bacteria</taxon>
        <taxon>Bacillati</taxon>
        <taxon>Actinomycetota</taxon>
        <taxon>Actinomycetes</taxon>
        <taxon>Pseudonocardiales</taxon>
        <taxon>Pseudonocardiaceae</taxon>
        <taxon>Amycolatopsis</taxon>
    </lineage>
</organism>